<dbReference type="PROSITE" id="PS50928">
    <property type="entry name" value="ABC_TM1"/>
    <property type="match status" value="1"/>
</dbReference>
<evidence type="ECO:0000256" key="4">
    <source>
        <dbReference type="ARBA" id="ARBA00022692"/>
    </source>
</evidence>
<evidence type="ECO:0000256" key="1">
    <source>
        <dbReference type="ARBA" id="ARBA00004651"/>
    </source>
</evidence>
<accession>A0A329MQ62</accession>
<dbReference type="GO" id="GO:0055085">
    <property type="term" value="P:transmembrane transport"/>
    <property type="evidence" value="ECO:0007669"/>
    <property type="project" value="InterPro"/>
</dbReference>
<reference evidence="9 10" key="1">
    <citation type="journal article" date="2009" name="Int. J. Syst. Evol. Microbiol.">
        <title>Paenibacillus contaminans sp. nov., isolated from a contaminated laboratory plate.</title>
        <authorList>
            <person name="Chou J.H."/>
            <person name="Lee J.H."/>
            <person name="Lin M.C."/>
            <person name="Chang P.S."/>
            <person name="Arun A.B."/>
            <person name="Young C.C."/>
            <person name="Chen W.M."/>
        </authorList>
    </citation>
    <scope>NUCLEOTIDE SEQUENCE [LARGE SCALE GENOMIC DNA]</scope>
    <source>
        <strain evidence="9 10">CKOBP-6</strain>
    </source>
</reference>
<comment type="similarity">
    <text evidence="7">Belongs to the binding-protein-dependent transport system permease family.</text>
</comment>
<proteinExistence type="inferred from homology"/>
<feature type="transmembrane region" description="Helical" evidence="7">
    <location>
        <begin position="188"/>
        <end position="207"/>
    </location>
</feature>
<evidence type="ECO:0000259" key="8">
    <source>
        <dbReference type="PROSITE" id="PS50928"/>
    </source>
</evidence>
<comment type="caution">
    <text evidence="9">The sequence shown here is derived from an EMBL/GenBank/DDBJ whole genome shotgun (WGS) entry which is preliminary data.</text>
</comment>
<comment type="subcellular location">
    <subcellularLocation>
        <location evidence="1 7">Cell membrane</location>
        <topology evidence="1 7">Multi-pass membrane protein</topology>
    </subcellularLocation>
</comment>
<feature type="transmembrane region" description="Helical" evidence="7">
    <location>
        <begin position="228"/>
        <end position="249"/>
    </location>
</feature>
<keyword evidence="3" id="KW-1003">Cell membrane</keyword>
<feature type="transmembrane region" description="Helical" evidence="7">
    <location>
        <begin position="127"/>
        <end position="147"/>
    </location>
</feature>
<dbReference type="PANTHER" id="PTHR43227">
    <property type="entry name" value="BLL4140 PROTEIN"/>
    <property type="match status" value="1"/>
</dbReference>
<dbReference type="InterPro" id="IPR050809">
    <property type="entry name" value="UgpAE/MalFG_permease"/>
</dbReference>
<feature type="transmembrane region" description="Helical" evidence="7">
    <location>
        <begin position="281"/>
        <end position="306"/>
    </location>
</feature>
<evidence type="ECO:0000256" key="6">
    <source>
        <dbReference type="ARBA" id="ARBA00023136"/>
    </source>
</evidence>
<evidence type="ECO:0000256" key="2">
    <source>
        <dbReference type="ARBA" id="ARBA00022448"/>
    </source>
</evidence>
<evidence type="ECO:0000256" key="3">
    <source>
        <dbReference type="ARBA" id="ARBA00022475"/>
    </source>
</evidence>
<keyword evidence="10" id="KW-1185">Reference proteome</keyword>
<sequence length="315" mass="35934">MLRCIPFRNLFERTFTVIFKRFSKEWSLHLLLVPGVLFAIVFSYIPMTGILIAFERFIPTRGIFGSPWVGWDNFRFMFANPDIKRILMNTVYIASMKIVGGLLVPITIAILLNEVRKEVFKRTVQTLVYLPHFLSWVLLGGILIDLLSPSTGMVNQLIAWLGFEPIFFLGSNTWFPITIVISDIWKEFGFSTIVYLAALTGINPSLYEAAVMDGANRWKQTWHITLPGMMPIIVLMMTLSIGNILNAGFEQIFNLYSAPVYESGDIIDTFVYRMGFEQVQYGLATAVGLLKSVISFILISLSYMMAYRFAGYRIF</sequence>
<organism evidence="9 10">
    <name type="scientific">Paenibacillus contaminans</name>
    <dbReference type="NCBI Taxonomy" id="450362"/>
    <lineage>
        <taxon>Bacteria</taxon>
        <taxon>Bacillati</taxon>
        <taxon>Bacillota</taxon>
        <taxon>Bacilli</taxon>
        <taxon>Bacillales</taxon>
        <taxon>Paenibacillaceae</taxon>
        <taxon>Paenibacillus</taxon>
    </lineage>
</organism>
<dbReference type="InterPro" id="IPR000515">
    <property type="entry name" value="MetI-like"/>
</dbReference>
<protein>
    <submittedName>
        <fullName evidence="9">Sugar ABC transporter permease</fullName>
    </submittedName>
</protein>
<dbReference type="CDD" id="cd06261">
    <property type="entry name" value="TM_PBP2"/>
    <property type="match status" value="1"/>
</dbReference>
<evidence type="ECO:0000256" key="5">
    <source>
        <dbReference type="ARBA" id="ARBA00022989"/>
    </source>
</evidence>
<evidence type="ECO:0000256" key="7">
    <source>
        <dbReference type="RuleBase" id="RU363032"/>
    </source>
</evidence>
<feature type="transmembrane region" description="Helical" evidence="7">
    <location>
        <begin position="91"/>
        <end position="112"/>
    </location>
</feature>
<dbReference type="AlphaFoldDB" id="A0A329MQ62"/>
<keyword evidence="5 7" id="KW-1133">Transmembrane helix</keyword>
<dbReference type="Pfam" id="PF00528">
    <property type="entry name" value="BPD_transp_1"/>
    <property type="match status" value="1"/>
</dbReference>
<dbReference type="GO" id="GO:0005886">
    <property type="term" value="C:plasma membrane"/>
    <property type="evidence" value="ECO:0007669"/>
    <property type="project" value="UniProtKB-SubCell"/>
</dbReference>
<dbReference type="InterPro" id="IPR035906">
    <property type="entry name" value="MetI-like_sf"/>
</dbReference>
<keyword evidence="6 7" id="KW-0472">Membrane</keyword>
<dbReference type="OrthoDB" id="9785836at2"/>
<dbReference type="EMBL" id="QMFB01000004">
    <property type="protein sequence ID" value="RAV21670.1"/>
    <property type="molecule type" value="Genomic_DNA"/>
</dbReference>
<dbReference type="Proteomes" id="UP000250369">
    <property type="component" value="Unassembled WGS sequence"/>
</dbReference>
<feature type="transmembrane region" description="Helical" evidence="7">
    <location>
        <begin position="159"/>
        <end position="182"/>
    </location>
</feature>
<gene>
    <name evidence="9" type="ORF">DQG23_10485</name>
</gene>
<feature type="domain" description="ABC transmembrane type-1" evidence="8">
    <location>
        <begin position="87"/>
        <end position="302"/>
    </location>
</feature>
<name>A0A329MQ62_9BACL</name>
<dbReference type="PANTHER" id="PTHR43227:SF11">
    <property type="entry name" value="BLL4140 PROTEIN"/>
    <property type="match status" value="1"/>
</dbReference>
<evidence type="ECO:0000313" key="9">
    <source>
        <dbReference type="EMBL" id="RAV21670.1"/>
    </source>
</evidence>
<dbReference type="Gene3D" id="1.10.3720.10">
    <property type="entry name" value="MetI-like"/>
    <property type="match status" value="1"/>
</dbReference>
<keyword evidence="2 7" id="KW-0813">Transport</keyword>
<feature type="transmembrane region" description="Helical" evidence="7">
    <location>
        <begin position="31"/>
        <end position="54"/>
    </location>
</feature>
<evidence type="ECO:0000313" key="10">
    <source>
        <dbReference type="Proteomes" id="UP000250369"/>
    </source>
</evidence>
<dbReference type="SUPFAM" id="SSF161098">
    <property type="entry name" value="MetI-like"/>
    <property type="match status" value="1"/>
</dbReference>
<keyword evidence="4 7" id="KW-0812">Transmembrane</keyword>